<evidence type="ECO:0000313" key="3">
    <source>
        <dbReference type="EMBL" id="PAV64056.1"/>
    </source>
</evidence>
<sequence length="539" mass="62967">MVIGTITAVGVGAALTSKFLDIVKEDEEGERRERAHKRKIEDKARERDHQLRMMREKCDTDLKMKKYDMESEKMKADLERELQEMNDKSEREKREMQAEQLQSIINETDKANNIMLDIERQTDTAARRGHEEDIEMRERNRQEMLRMNEEREREHARAVEAEMNKIAEIKQEAAKDKKRAEEDYEERQRQFKEAEDEMKQLHQQRIDEMNQKYKEAEERRDKHGDAMIANLNAECEQMMKIQEGEKERLKAIMEKSERNHKGKMAILDKQLNNIQQTHNKLMEGYRAEEVYLEAKKTALNELKFNMLTKEVDFISGLRITLDEYTANSQFNYKMNDNKRTADRTLRYITDIKRINDGFGRIKNEAMKKKELDALSFKLDELKTHAEQAQQTASEDMGSIEDNFKGQSIGEAAKEILQGAHDIHQTIVENHVDIQKMDINDDESKQMIKDIINQEDKLRKIFENIPKAVNAIEGATSMINNSIKEQDPSVNKQLEQTTTGEQPPANARQQPGQKALNYSASSRKQIGNTNSQPGSYSKRY</sequence>
<feature type="coiled-coil region" evidence="1">
    <location>
        <begin position="159"/>
        <end position="259"/>
    </location>
</feature>
<feature type="coiled-coil region" evidence="1">
    <location>
        <begin position="64"/>
        <end position="102"/>
    </location>
</feature>
<reference evidence="3 4" key="1">
    <citation type="journal article" date="2017" name="Curr. Biol.">
        <title>Genome architecture and evolution of a unichromosomal asexual nematode.</title>
        <authorList>
            <person name="Fradin H."/>
            <person name="Zegar C."/>
            <person name="Gutwein M."/>
            <person name="Lucas J."/>
            <person name="Kovtun M."/>
            <person name="Corcoran D."/>
            <person name="Baugh L.R."/>
            <person name="Kiontke K."/>
            <person name="Gunsalus K."/>
            <person name="Fitch D.H."/>
            <person name="Piano F."/>
        </authorList>
    </citation>
    <scope>NUCLEOTIDE SEQUENCE [LARGE SCALE GENOMIC DNA]</scope>
    <source>
        <strain evidence="3">PF1309</strain>
    </source>
</reference>
<protein>
    <submittedName>
        <fullName evidence="3">Uncharacterized protein</fullName>
    </submittedName>
</protein>
<dbReference type="Proteomes" id="UP000218231">
    <property type="component" value="Unassembled WGS sequence"/>
</dbReference>
<comment type="caution">
    <text evidence="3">The sequence shown here is derived from an EMBL/GenBank/DDBJ whole genome shotgun (WGS) entry which is preliminary data.</text>
</comment>
<feature type="region of interest" description="Disordered" evidence="2">
    <location>
        <begin position="484"/>
        <end position="539"/>
    </location>
</feature>
<evidence type="ECO:0000313" key="4">
    <source>
        <dbReference type="Proteomes" id="UP000218231"/>
    </source>
</evidence>
<evidence type="ECO:0000256" key="2">
    <source>
        <dbReference type="SAM" id="MobiDB-lite"/>
    </source>
</evidence>
<feature type="region of interest" description="Disordered" evidence="2">
    <location>
        <begin position="27"/>
        <end position="47"/>
    </location>
</feature>
<name>A0A2A2JQH7_9BILA</name>
<gene>
    <name evidence="3" type="ORF">WR25_04959</name>
</gene>
<keyword evidence="4" id="KW-1185">Reference proteome</keyword>
<organism evidence="3 4">
    <name type="scientific">Diploscapter pachys</name>
    <dbReference type="NCBI Taxonomy" id="2018661"/>
    <lineage>
        <taxon>Eukaryota</taxon>
        <taxon>Metazoa</taxon>
        <taxon>Ecdysozoa</taxon>
        <taxon>Nematoda</taxon>
        <taxon>Chromadorea</taxon>
        <taxon>Rhabditida</taxon>
        <taxon>Rhabditina</taxon>
        <taxon>Rhabditomorpha</taxon>
        <taxon>Rhabditoidea</taxon>
        <taxon>Rhabditidae</taxon>
        <taxon>Diploscapter</taxon>
    </lineage>
</organism>
<dbReference type="EMBL" id="LIAE01010286">
    <property type="protein sequence ID" value="PAV64056.1"/>
    <property type="molecule type" value="Genomic_DNA"/>
</dbReference>
<dbReference type="AlphaFoldDB" id="A0A2A2JQH7"/>
<accession>A0A2A2JQH7</accession>
<evidence type="ECO:0000256" key="1">
    <source>
        <dbReference type="SAM" id="Coils"/>
    </source>
</evidence>
<feature type="compositionally biased region" description="Basic and acidic residues" evidence="2">
    <location>
        <begin position="29"/>
        <end position="47"/>
    </location>
</feature>
<proteinExistence type="predicted"/>
<keyword evidence="1" id="KW-0175">Coiled coil</keyword>